<comment type="caution">
    <text evidence="4">The sequence shown here is derived from an EMBL/GenBank/DDBJ whole genome shotgun (WGS) entry which is preliminary data.</text>
</comment>
<dbReference type="InterPro" id="IPR008274">
    <property type="entry name" value="AldOxase/xan_DH_MoCoBD1"/>
</dbReference>
<dbReference type="EMBL" id="AWXZ01000018">
    <property type="protein sequence ID" value="ESR25691.1"/>
    <property type="molecule type" value="Genomic_DNA"/>
</dbReference>
<dbReference type="OrthoDB" id="9758509at2"/>
<dbReference type="InterPro" id="IPR016208">
    <property type="entry name" value="Ald_Oxase/xanthine_DH-like"/>
</dbReference>
<sequence>MKFGIGQSVTRLEDPALITGRGRFTSDLRPDGTAWMAVVRSPFGHADFAFGDLEAVRAMPGVIGVLTAADIPGLGPIPCMARITDSSGEPIHVPEHPVLPASRVRHVGEAVAIVVARTAEAARDAAEAVEIDWRDLPAVASMSEALADGAPVIWPAHGTNEAYDWRHGDPDAVARAFADAAHVVSLDLVNNRIVTNYLETRSATGSYDADSGRYTLVTGTQGVHIILPVIADQIFNLPRERFHFITPDVGGGFGTRFFPYREYVLVMAAAERFGCPVTWVGDRTEHFLADYHGRGHESRAELALDADGRFLALKVDTKAEMGAYISHYAAFVPVNGTHMVPGAYAIPAVDLRVRGVFTNTVCIDAYRGAGRPEAAYLIERLVDKAARELGLSQAEIRRLNFVPPNAMPHTTQTARTYDSGEFDGHMTRAMEAADWAGFPARRAESEARGRLRGIGMATYIEACAGGGPETATLSVEPDGSVKLLIGSQASGQGHKTAYAQIVAERLGIAPDLVEVIQGDSDLVKTGAGTGGSRSIPVGGVSVSTAGSRLAERVRQLASDMLEAAPDDIALQDGEIRIAGTDRATTFRAVAARAAEMGQPLAEAESWGPEAPTYPNGTHVVEVEIDPDTGETKIVGYTVVDDFGATLNPLLLEGQVHGGIAQGVGQALMEQVVYEAGTGQLVTASFQDYQLPRAEDFPDIGFETRNVPCKTNPLGFKGAGEAGAIGACPAVVNAVVDALHAYAGIAEIDMPITPMKLWRALREGKQAAE</sequence>
<evidence type="ECO:0000259" key="3">
    <source>
        <dbReference type="SMART" id="SM01008"/>
    </source>
</evidence>
<dbReference type="eggNOG" id="COG1529">
    <property type="taxonomic scope" value="Bacteria"/>
</dbReference>
<dbReference type="Pfam" id="PF01315">
    <property type="entry name" value="Ald_Xan_dh_C"/>
    <property type="match status" value="1"/>
</dbReference>
<dbReference type="PANTHER" id="PTHR11908:SF132">
    <property type="entry name" value="ALDEHYDE OXIDASE 1-RELATED"/>
    <property type="match status" value="1"/>
</dbReference>
<name>V4RHT4_9HYPH</name>
<dbReference type="RefSeq" id="WP_023431666.1">
    <property type="nucleotide sequence ID" value="NZ_AWXZ01000018.1"/>
</dbReference>
<keyword evidence="2 4" id="KW-0560">Oxidoreductase</keyword>
<feature type="domain" description="Aldehyde oxidase/xanthine dehydrogenase a/b hammerhead" evidence="3">
    <location>
        <begin position="19"/>
        <end position="137"/>
    </location>
</feature>
<organism evidence="4 5">
    <name type="scientific">Lutibaculum baratangense AMV1</name>
    <dbReference type="NCBI Taxonomy" id="631454"/>
    <lineage>
        <taxon>Bacteria</taxon>
        <taxon>Pseudomonadati</taxon>
        <taxon>Pseudomonadota</taxon>
        <taxon>Alphaproteobacteria</taxon>
        <taxon>Hyphomicrobiales</taxon>
        <taxon>Tepidamorphaceae</taxon>
        <taxon>Lutibaculum</taxon>
    </lineage>
</organism>
<evidence type="ECO:0000313" key="4">
    <source>
        <dbReference type="EMBL" id="ESR25691.1"/>
    </source>
</evidence>
<dbReference type="GO" id="GO:0005506">
    <property type="term" value="F:iron ion binding"/>
    <property type="evidence" value="ECO:0007669"/>
    <property type="project" value="InterPro"/>
</dbReference>
<dbReference type="PATRIC" id="fig|631454.5.peg.1506"/>
<dbReference type="InterPro" id="IPR037165">
    <property type="entry name" value="AldOxase/xan_DH_Mopterin-bd_sf"/>
</dbReference>
<accession>V4RHT4</accession>
<dbReference type="SUPFAM" id="SSF56003">
    <property type="entry name" value="Molybdenum cofactor-binding domain"/>
    <property type="match status" value="1"/>
</dbReference>
<dbReference type="Proteomes" id="UP000017819">
    <property type="component" value="Unassembled WGS sequence"/>
</dbReference>
<evidence type="ECO:0000256" key="2">
    <source>
        <dbReference type="ARBA" id="ARBA00023002"/>
    </source>
</evidence>
<dbReference type="PANTHER" id="PTHR11908">
    <property type="entry name" value="XANTHINE DEHYDROGENASE"/>
    <property type="match status" value="1"/>
</dbReference>
<dbReference type="InterPro" id="IPR036856">
    <property type="entry name" value="Ald_Oxase/Xan_DH_a/b_sf"/>
</dbReference>
<dbReference type="STRING" id="631454.N177_1524"/>
<dbReference type="SUPFAM" id="SSF54665">
    <property type="entry name" value="CO dehydrogenase molybdoprotein N-domain-like"/>
    <property type="match status" value="1"/>
</dbReference>
<dbReference type="Pfam" id="PF20256">
    <property type="entry name" value="MoCoBD_2"/>
    <property type="match status" value="1"/>
</dbReference>
<protein>
    <submittedName>
        <fullName evidence="4">Putative hypoxanthine oxidase XdhD</fullName>
        <ecNumber evidence="4">1.-.-.-</ecNumber>
    </submittedName>
</protein>
<dbReference type="SMART" id="SM01008">
    <property type="entry name" value="Ald_Xan_dh_C"/>
    <property type="match status" value="1"/>
</dbReference>
<reference evidence="4 5" key="1">
    <citation type="journal article" date="2014" name="Genome Announc.">
        <title>Draft Genome Sequence of Lutibaculum baratangense Strain AMV1T, Isolated from a Mud Volcano in Andamans, India.</title>
        <authorList>
            <person name="Singh A."/>
            <person name="Sreenivas A."/>
            <person name="Sathyanarayana Reddy G."/>
            <person name="Pinnaka A.K."/>
            <person name="Shivaji S."/>
        </authorList>
    </citation>
    <scope>NUCLEOTIDE SEQUENCE [LARGE SCALE GENOMIC DNA]</scope>
    <source>
        <strain evidence="4 5">AMV1</strain>
    </source>
</reference>
<dbReference type="InterPro" id="IPR046867">
    <property type="entry name" value="AldOxase/xan_DH_MoCoBD2"/>
</dbReference>
<dbReference type="Gene3D" id="3.90.1170.50">
    <property type="entry name" value="Aldehyde oxidase/xanthine dehydrogenase, a/b hammerhead"/>
    <property type="match status" value="1"/>
</dbReference>
<dbReference type="InterPro" id="IPR000674">
    <property type="entry name" value="Ald_Oxase/Xan_DH_a/b"/>
</dbReference>
<dbReference type="Pfam" id="PF02738">
    <property type="entry name" value="MoCoBD_1"/>
    <property type="match status" value="1"/>
</dbReference>
<dbReference type="EC" id="1.-.-.-" evidence="4"/>
<dbReference type="AlphaFoldDB" id="V4RHT4"/>
<evidence type="ECO:0000256" key="1">
    <source>
        <dbReference type="ARBA" id="ARBA00022505"/>
    </source>
</evidence>
<proteinExistence type="predicted"/>
<dbReference type="GO" id="GO:0016491">
    <property type="term" value="F:oxidoreductase activity"/>
    <property type="evidence" value="ECO:0007669"/>
    <property type="project" value="UniProtKB-KW"/>
</dbReference>
<keyword evidence="5" id="KW-1185">Reference proteome</keyword>
<keyword evidence="1" id="KW-0500">Molybdenum</keyword>
<evidence type="ECO:0000313" key="5">
    <source>
        <dbReference type="Proteomes" id="UP000017819"/>
    </source>
</evidence>
<gene>
    <name evidence="4" type="ORF">N177_1524</name>
</gene>
<dbReference type="Gene3D" id="3.30.365.10">
    <property type="entry name" value="Aldehyde oxidase/xanthine dehydrogenase, molybdopterin binding domain"/>
    <property type="match status" value="4"/>
</dbReference>